<gene>
    <name evidence="1" type="ORF">VFH_I163320</name>
</gene>
<protein>
    <submittedName>
        <fullName evidence="1">Uncharacterized protein</fullName>
    </submittedName>
</protein>
<evidence type="ECO:0000313" key="1">
    <source>
        <dbReference type="EMBL" id="CAI8594881.1"/>
    </source>
</evidence>
<dbReference type="EMBL" id="OX451735">
    <property type="protein sequence ID" value="CAI8594881.1"/>
    <property type="molecule type" value="Genomic_DNA"/>
</dbReference>
<evidence type="ECO:0000313" key="2">
    <source>
        <dbReference type="Proteomes" id="UP001157006"/>
    </source>
</evidence>
<dbReference type="PANTHER" id="PTHR31860:SF6">
    <property type="entry name" value="HEAT-INDUCIBLE TRANSCRIPTION REPRESSOR (DUF639)"/>
    <property type="match status" value="1"/>
</dbReference>
<organism evidence="1 2">
    <name type="scientific">Vicia faba</name>
    <name type="common">Broad bean</name>
    <name type="synonym">Faba vulgaris</name>
    <dbReference type="NCBI Taxonomy" id="3906"/>
    <lineage>
        <taxon>Eukaryota</taxon>
        <taxon>Viridiplantae</taxon>
        <taxon>Streptophyta</taxon>
        <taxon>Embryophyta</taxon>
        <taxon>Tracheophyta</taxon>
        <taxon>Spermatophyta</taxon>
        <taxon>Magnoliopsida</taxon>
        <taxon>eudicotyledons</taxon>
        <taxon>Gunneridae</taxon>
        <taxon>Pentapetalae</taxon>
        <taxon>rosids</taxon>
        <taxon>fabids</taxon>
        <taxon>Fabales</taxon>
        <taxon>Fabaceae</taxon>
        <taxon>Papilionoideae</taxon>
        <taxon>50 kb inversion clade</taxon>
        <taxon>NPAAA clade</taxon>
        <taxon>Hologalegina</taxon>
        <taxon>IRL clade</taxon>
        <taxon>Fabeae</taxon>
        <taxon>Vicia</taxon>
    </lineage>
</organism>
<name>A0AAV0Z8R4_VICFA</name>
<reference evidence="1 2" key="1">
    <citation type="submission" date="2023-01" db="EMBL/GenBank/DDBJ databases">
        <authorList>
            <person name="Kreplak J."/>
        </authorList>
    </citation>
    <scope>NUCLEOTIDE SEQUENCE [LARGE SCALE GENOMIC DNA]</scope>
</reference>
<dbReference type="AlphaFoldDB" id="A0AAV0Z8R4"/>
<dbReference type="PANTHER" id="PTHR31860">
    <property type="entry name" value="HEAT-INDUCIBLE TRANSCRIPTION REPRESSOR (DUF639)-RELATED"/>
    <property type="match status" value="1"/>
</dbReference>
<proteinExistence type="predicted"/>
<sequence length="363" mass="41103">MAAAGKTRTMFEGLVKDGSLKWLLGKKSSFDDEFEEMETSPSAGKNFIRELSPVANLVVRRCSKILKTPSSDLQESFNQEASDSIKIPSRYARNLLEYCCFKALSLRAQMSGHLLDKTFRRLTYDMMLAWEVPAATSQPLINVDEDVSVGLEAFCRIAPAVPIIANVIICENLFEVLSLSTGGRLLFSVYDKYLSGIEKAIKKMKSNSESSLLFAIRLNRHEKILEVDGTVTTQPVLEHVGISTWPGRLILTDHALYFEELRVVSYDKPKRYDLSDDLDQVVKPELTGPWGTRLFDKAVFYSSATLSEPAVLEFPELKGHARRDYWLAIIREILCVHQVIRKRRLDIRNPCKYVELKGVGSRE</sequence>
<accession>A0AAV0Z8R4</accession>
<keyword evidence="2" id="KW-1185">Reference proteome</keyword>
<dbReference type="Proteomes" id="UP001157006">
    <property type="component" value="Chromosome 1S"/>
</dbReference>